<organism evidence="1 2">
    <name type="scientific">Artemisia annua</name>
    <name type="common">Sweet wormwood</name>
    <dbReference type="NCBI Taxonomy" id="35608"/>
    <lineage>
        <taxon>Eukaryota</taxon>
        <taxon>Viridiplantae</taxon>
        <taxon>Streptophyta</taxon>
        <taxon>Embryophyta</taxon>
        <taxon>Tracheophyta</taxon>
        <taxon>Spermatophyta</taxon>
        <taxon>Magnoliopsida</taxon>
        <taxon>eudicotyledons</taxon>
        <taxon>Gunneridae</taxon>
        <taxon>Pentapetalae</taxon>
        <taxon>asterids</taxon>
        <taxon>campanulids</taxon>
        <taxon>Asterales</taxon>
        <taxon>Asteraceae</taxon>
        <taxon>Asteroideae</taxon>
        <taxon>Anthemideae</taxon>
        <taxon>Artemisiinae</taxon>
        <taxon>Artemisia</taxon>
    </lineage>
</organism>
<gene>
    <name evidence="1" type="ORF">CTI12_AA348210</name>
</gene>
<dbReference type="AlphaFoldDB" id="A0A2U1MN09"/>
<sequence length="59" mass="6527">MEKQLKQPQDTIKADMNNDKKVWVAAVNGIITKRITVLNKTTLSLLRQGTACADTVSLI</sequence>
<dbReference type="EMBL" id="PKPP01004824">
    <property type="protein sequence ID" value="PWA62643.1"/>
    <property type="molecule type" value="Genomic_DNA"/>
</dbReference>
<accession>A0A2U1MN09</accession>
<reference evidence="1 2" key="1">
    <citation type="journal article" date="2018" name="Mol. Plant">
        <title>The genome of Artemisia annua provides insight into the evolution of Asteraceae family and artemisinin biosynthesis.</title>
        <authorList>
            <person name="Shen Q."/>
            <person name="Zhang L."/>
            <person name="Liao Z."/>
            <person name="Wang S."/>
            <person name="Yan T."/>
            <person name="Shi P."/>
            <person name="Liu M."/>
            <person name="Fu X."/>
            <person name="Pan Q."/>
            <person name="Wang Y."/>
            <person name="Lv Z."/>
            <person name="Lu X."/>
            <person name="Zhang F."/>
            <person name="Jiang W."/>
            <person name="Ma Y."/>
            <person name="Chen M."/>
            <person name="Hao X."/>
            <person name="Li L."/>
            <person name="Tang Y."/>
            <person name="Lv G."/>
            <person name="Zhou Y."/>
            <person name="Sun X."/>
            <person name="Brodelius P.E."/>
            <person name="Rose J.K.C."/>
            <person name="Tang K."/>
        </authorList>
    </citation>
    <scope>NUCLEOTIDE SEQUENCE [LARGE SCALE GENOMIC DNA]</scope>
    <source>
        <strain evidence="2">cv. Huhao1</strain>
        <tissue evidence="1">Leaf</tissue>
    </source>
</reference>
<evidence type="ECO:0000313" key="1">
    <source>
        <dbReference type="EMBL" id="PWA62643.1"/>
    </source>
</evidence>
<comment type="caution">
    <text evidence="1">The sequence shown here is derived from an EMBL/GenBank/DDBJ whole genome shotgun (WGS) entry which is preliminary data.</text>
</comment>
<dbReference type="Proteomes" id="UP000245207">
    <property type="component" value="Unassembled WGS sequence"/>
</dbReference>
<proteinExistence type="predicted"/>
<evidence type="ECO:0000313" key="2">
    <source>
        <dbReference type="Proteomes" id="UP000245207"/>
    </source>
</evidence>
<name>A0A2U1MN09_ARTAN</name>
<keyword evidence="2" id="KW-1185">Reference proteome</keyword>
<protein>
    <submittedName>
        <fullName evidence="1">Uncharacterized protein</fullName>
    </submittedName>
</protein>